<dbReference type="InterPro" id="IPR003834">
    <property type="entry name" value="Cyt_c_assmbl_TM_dom"/>
</dbReference>
<evidence type="ECO:0000313" key="9">
    <source>
        <dbReference type="EMBL" id="MDA5095043.1"/>
    </source>
</evidence>
<feature type="transmembrane region" description="Helical" evidence="7">
    <location>
        <begin position="69"/>
        <end position="90"/>
    </location>
</feature>
<evidence type="ECO:0000313" key="10">
    <source>
        <dbReference type="Proteomes" id="UP001528040"/>
    </source>
</evidence>
<feature type="transmembrane region" description="Helical" evidence="7">
    <location>
        <begin position="6"/>
        <end position="27"/>
    </location>
</feature>
<name>A0ABT4W5M3_9RHOB</name>
<keyword evidence="10" id="KW-1185">Reference proteome</keyword>
<keyword evidence="6 7" id="KW-0472">Membrane</keyword>
<evidence type="ECO:0000256" key="5">
    <source>
        <dbReference type="ARBA" id="ARBA00022989"/>
    </source>
</evidence>
<evidence type="ECO:0000256" key="6">
    <source>
        <dbReference type="ARBA" id="ARBA00023136"/>
    </source>
</evidence>
<proteinExistence type="inferred from homology"/>
<feature type="transmembrane region" description="Helical" evidence="7">
    <location>
        <begin position="198"/>
        <end position="218"/>
    </location>
</feature>
<evidence type="ECO:0000259" key="8">
    <source>
        <dbReference type="Pfam" id="PF02683"/>
    </source>
</evidence>
<keyword evidence="4" id="KW-0201">Cytochrome c-type biogenesis</keyword>
<dbReference type="InterPro" id="IPR051790">
    <property type="entry name" value="Cytochrome_c-biogenesis_DsbD"/>
</dbReference>
<keyword evidence="5 7" id="KW-1133">Transmembrane helix</keyword>
<dbReference type="EMBL" id="JAQIIO010000007">
    <property type="protein sequence ID" value="MDA5095043.1"/>
    <property type="molecule type" value="Genomic_DNA"/>
</dbReference>
<feature type="domain" description="Cytochrome C biogenesis protein transmembrane" evidence="8">
    <location>
        <begin position="7"/>
        <end position="191"/>
    </location>
</feature>
<feature type="transmembrane region" description="Helical" evidence="7">
    <location>
        <begin position="121"/>
        <end position="146"/>
    </location>
</feature>
<dbReference type="PANTHER" id="PTHR31272:SF9">
    <property type="entry name" value="BLL1027 PROTEIN"/>
    <property type="match status" value="1"/>
</dbReference>
<dbReference type="RefSeq" id="WP_271054752.1">
    <property type="nucleotide sequence ID" value="NZ_JAQIIO010000007.1"/>
</dbReference>
<sequence>MELIFGYLAGLLTLINPCVLPVLPIVLATALGAHRLGPVALAAGMSLSFVALGLLVTALGHTVGLDEDYVANAGATLMVAFGLVLLVPALSERFTTLSSGFSARADQELDDVDRASLRGQFLGGALLGAVWSPCIGPTLGGAIALASQGESLAWAGLIMVAFAMGVSSIILALGYGARNAILRRQAAMRVIATRARPIMGGVFVAVGAAILLKFHHTIEAWAVDTLPYWLTDLSVSL</sequence>
<evidence type="ECO:0000256" key="7">
    <source>
        <dbReference type="SAM" id="Phobius"/>
    </source>
</evidence>
<comment type="caution">
    <text evidence="9">The sequence shown here is derived from an EMBL/GenBank/DDBJ whole genome shotgun (WGS) entry which is preliminary data.</text>
</comment>
<reference evidence="9 10" key="1">
    <citation type="submission" date="2023-01" db="EMBL/GenBank/DDBJ databases">
        <authorList>
            <person name="Yoon J.-W."/>
        </authorList>
    </citation>
    <scope>NUCLEOTIDE SEQUENCE [LARGE SCALE GENOMIC DNA]</scope>
    <source>
        <strain evidence="9 10">KMU-50</strain>
    </source>
</reference>
<feature type="transmembrane region" description="Helical" evidence="7">
    <location>
        <begin position="39"/>
        <end position="63"/>
    </location>
</feature>
<evidence type="ECO:0000256" key="2">
    <source>
        <dbReference type="ARBA" id="ARBA00006143"/>
    </source>
</evidence>
<comment type="subcellular location">
    <subcellularLocation>
        <location evidence="1">Membrane</location>
        <topology evidence="1">Multi-pass membrane protein</topology>
    </subcellularLocation>
</comment>
<accession>A0ABT4W5M3</accession>
<dbReference type="Proteomes" id="UP001528040">
    <property type="component" value="Unassembled WGS sequence"/>
</dbReference>
<gene>
    <name evidence="9" type="ORF">O2N63_13215</name>
</gene>
<protein>
    <submittedName>
        <fullName evidence="9">Cytochrome c biogenesis CcdA family protein</fullName>
    </submittedName>
</protein>
<evidence type="ECO:0000256" key="4">
    <source>
        <dbReference type="ARBA" id="ARBA00022748"/>
    </source>
</evidence>
<organism evidence="9 10">
    <name type="scientific">Aliiroseovarius salicola</name>
    <dbReference type="NCBI Taxonomy" id="3009082"/>
    <lineage>
        <taxon>Bacteria</taxon>
        <taxon>Pseudomonadati</taxon>
        <taxon>Pseudomonadota</taxon>
        <taxon>Alphaproteobacteria</taxon>
        <taxon>Rhodobacterales</taxon>
        <taxon>Paracoccaceae</taxon>
        <taxon>Aliiroseovarius</taxon>
    </lineage>
</organism>
<feature type="transmembrane region" description="Helical" evidence="7">
    <location>
        <begin position="152"/>
        <end position="177"/>
    </location>
</feature>
<comment type="similarity">
    <text evidence="2">Belongs to the DsbD family.</text>
</comment>
<dbReference type="PANTHER" id="PTHR31272">
    <property type="entry name" value="CYTOCHROME C-TYPE BIOGENESIS PROTEIN HI_1454-RELATED"/>
    <property type="match status" value="1"/>
</dbReference>
<evidence type="ECO:0000256" key="3">
    <source>
        <dbReference type="ARBA" id="ARBA00022692"/>
    </source>
</evidence>
<dbReference type="Pfam" id="PF02683">
    <property type="entry name" value="DsbD_TM"/>
    <property type="match status" value="1"/>
</dbReference>
<evidence type="ECO:0000256" key="1">
    <source>
        <dbReference type="ARBA" id="ARBA00004141"/>
    </source>
</evidence>
<keyword evidence="3 7" id="KW-0812">Transmembrane</keyword>